<dbReference type="Proteomes" id="UP000663880">
    <property type="component" value="Unassembled WGS sequence"/>
</dbReference>
<organism evidence="2 3">
    <name type="scientific">Pieris macdunnoughi</name>
    <dbReference type="NCBI Taxonomy" id="345717"/>
    <lineage>
        <taxon>Eukaryota</taxon>
        <taxon>Metazoa</taxon>
        <taxon>Ecdysozoa</taxon>
        <taxon>Arthropoda</taxon>
        <taxon>Hexapoda</taxon>
        <taxon>Insecta</taxon>
        <taxon>Pterygota</taxon>
        <taxon>Neoptera</taxon>
        <taxon>Endopterygota</taxon>
        <taxon>Lepidoptera</taxon>
        <taxon>Glossata</taxon>
        <taxon>Ditrysia</taxon>
        <taxon>Papilionoidea</taxon>
        <taxon>Pieridae</taxon>
        <taxon>Pierinae</taxon>
        <taxon>Pieris</taxon>
    </lineage>
</organism>
<reference evidence="2" key="1">
    <citation type="submission" date="2021-02" db="EMBL/GenBank/DDBJ databases">
        <authorList>
            <person name="Steward A R."/>
        </authorList>
    </citation>
    <scope>NUCLEOTIDE SEQUENCE</scope>
</reference>
<dbReference type="InterPro" id="IPR012337">
    <property type="entry name" value="RNaseH-like_sf"/>
</dbReference>
<dbReference type="Pfam" id="PF00075">
    <property type="entry name" value="RNase_H"/>
    <property type="match status" value="1"/>
</dbReference>
<dbReference type="EMBL" id="CAJOBZ010000064">
    <property type="protein sequence ID" value="CAF4935833.1"/>
    <property type="molecule type" value="Genomic_DNA"/>
</dbReference>
<proteinExistence type="predicted"/>
<dbReference type="GO" id="GO:0003676">
    <property type="term" value="F:nucleic acid binding"/>
    <property type="evidence" value="ECO:0007669"/>
    <property type="project" value="InterPro"/>
</dbReference>
<sequence>MKTTPTSSLELALQVVPLDIHIQQEAALAAIRLMVLDLWGKNHYSTHTAILNRAIEYQPLIAAPCDRIVNQHMLNKKYHVQMREEECDQSSANELRIYTDGSKTGRGSGAGIFSQDLNIKTHLPLGTHSSIFQCECVALTEAARGVKRLGVNNFCIKLVSDSASVLMALGGKTTNSKLVLECHNALEAIALTNIVTLQWIKGHSGSLGNDAADELARRGSEMLPAGPYPLLPLPFSQVRKWIRQRSKELQHQRWSSSVDCRQSKMVLPVSNTRLTKQLLNLTRNNLKTMIGTITGHCLLNKHLNVLGATDSPMCRGCFNAEETVTHVVLECKAVAKQRTEILGTVRSLREACEVPRKLLCFWKELGWLS</sequence>
<evidence type="ECO:0000259" key="1">
    <source>
        <dbReference type="PROSITE" id="PS50879"/>
    </source>
</evidence>
<dbReference type="Gene3D" id="3.30.420.10">
    <property type="entry name" value="Ribonuclease H-like superfamily/Ribonuclease H"/>
    <property type="match status" value="1"/>
</dbReference>
<evidence type="ECO:0000313" key="3">
    <source>
        <dbReference type="Proteomes" id="UP000663880"/>
    </source>
</evidence>
<name>A0A821X463_9NEOP</name>
<dbReference type="SUPFAM" id="SSF53098">
    <property type="entry name" value="Ribonuclease H-like"/>
    <property type="match status" value="1"/>
</dbReference>
<dbReference type="InterPro" id="IPR002156">
    <property type="entry name" value="RNaseH_domain"/>
</dbReference>
<gene>
    <name evidence="2" type="ORF">PMACD_LOCUS14255</name>
</gene>
<dbReference type="InterPro" id="IPR036397">
    <property type="entry name" value="RNaseH_sf"/>
</dbReference>
<comment type="caution">
    <text evidence="2">The sequence shown here is derived from an EMBL/GenBank/DDBJ whole genome shotgun (WGS) entry which is preliminary data.</text>
</comment>
<accession>A0A821X463</accession>
<evidence type="ECO:0000313" key="2">
    <source>
        <dbReference type="EMBL" id="CAF4935833.1"/>
    </source>
</evidence>
<dbReference type="CDD" id="cd09276">
    <property type="entry name" value="Rnase_HI_RT_non_LTR"/>
    <property type="match status" value="1"/>
</dbReference>
<dbReference type="AlphaFoldDB" id="A0A821X463"/>
<protein>
    <recommendedName>
        <fullName evidence="1">RNase H type-1 domain-containing protein</fullName>
    </recommendedName>
</protein>
<keyword evidence="3" id="KW-1185">Reference proteome</keyword>
<dbReference type="OrthoDB" id="7489828at2759"/>
<dbReference type="PROSITE" id="PS50879">
    <property type="entry name" value="RNASE_H_1"/>
    <property type="match status" value="1"/>
</dbReference>
<feature type="domain" description="RNase H type-1" evidence="1">
    <location>
        <begin position="91"/>
        <end position="221"/>
    </location>
</feature>
<dbReference type="GO" id="GO:0004523">
    <property type="term" value="F:RNA-DNA hybrid ribonuclease activity"/>
    <property type="evidence" value="ECO:0007669"/>
    <property type="project" value="InterPro"/>
</dbReference>